<dbReference type="EMBL" id="MEUB01000064">
    <property type="protein sequence ID" value="OGC18953.1"/>
    <property type="molecule type" value="Genomic_DNA"/>
</dbReference>
<gene>
    <name evidence="2" type="ORF">A2310_05945</name>
</gene>
<dbReference type="InterPro" id="IPR043734">
    <property type="entry name" value="DUF5678"/>
</dbReference>
<comment type="caution">
    <text evidence="2">The sequence shown here is derived from an EMBL/GenBank/DDBJ whole genome shotgun (WGS) entry which is preliminary data.</text>
</comment>
<protein>
    <recommendedName>
        <fullName evidence="1">DUF5678 domain-containing protein</fullName>
    </recommendedName>
</protein>
<dbReference type="Proteomes" id="UP000178417">
    <property type="component" value="Unassembled WGS sequence"/>
</dbReference>
<evidence type="ECO:0000313" key="2">
    <source>
        <dbReference type="EMBL" id="OGC18953.1"/>
    </source>
</evidence>
<name>A0A1F4SGU4_UNCSA</name>
<dbReference type="STRING" id="1802579.A2310_05945"/>
<reference evidence="2 3" key="1">
    <citation type="journal article" date="2016" name="Nat. Commun.">
        <title>Thousands of microbial genomes shed light on interconnected biogeochemical processes in an aquifer system.</title>
        <authorList>
            <person name="Anantharaman K."/>
            <person name="Brown C.T."/>
            <person name="Hug L.A."/>
            <person name="Sharon I."/>
            <person name="Castelle C.J."/>
            <person name="Probst A.J."/>
            <person name="Thomas B.C."/>
            <person name="Singh A."/>
            <person name="Wilkins M.J."/>
            <person name="Karaoz U."/>
            <person name="Brodie E.L."/>
            <person name="Williams K.H."/>
            <person name="Hubbard S.S."/>
            <person name="Banfield J.F."/>
        </authorList>
    </citation>
    <scope>NUCLEOTIDE SEQUENCE [LARGE SCALE GENOMIC DNA]</scope>
</reference>
<evidence type="ECO:0000259" key="1">
    <source>
        <dbReference type="Pfam" id="PF18929"/>
    </source>
</evidence>
<organism evidence="2 3">
    <name type="scientific">candidate division WOR-1 bacterium RIFOXYB2_FULL_37_13</name>
    <dbReference type="NCBI Taxonomy" id="1802579"/>
    <lineage>
        <taxon>Bacteria</taxon>
        <taxon>Bacillati</taxon>
        <taxon>Saganbacteria</taxon>
    </lineage>
</organism>
<proteinExistence type="predicted"/>
<feature type="domain" description="DUF5678" evidence="1">
    <location>
        <begin position="21"/>
        <end position="68"/>
    </location>
</feature>
<dbReference type="Pfam" id="PF18929">
    <property type="entry name" value="DUF5678"/>
    <property type="match status" value="1"/>
</dbReference>
<sequence>MVPQQKRKHSDFNWLNKNMHKLQNSYAGKVIAVVNKTVSAGKTALEAYNKSKKLFPFQEPLMSAVPSKDCLLL</sequence>
<evidence type="ECO:0000313" key="3">
    <source>
        <dbReference type="Proteomes" id="UP000178417"/>
    </source>
</evidence>
<accession>A0A1F4SGU4</accession>
<dbReference type="AlphaFoldDB" id="A0A1F4SGU4"/>